<dbReference type="SUPFAM" id="SSF55550">
    <property type="entry name" value="SH2 domain"/>
    <property type="match status" value="1"/>
</dbReference>
<dbReference type="InterPro" id="IPR019749">
    <property type="entry name" value="Band_41_domain"/>
</dbReference>
<dbReference type="Gene3D" id="3.30.505.10">
    <property type="entry name" value="SH2 domain"/>
    <property type="match status" value="1"/>
</dbReference>
<dbReference type="SMART" id="SM00209">
    <property type="entry name" value="TSP1"/>
    <property type="match status" value="1"/>
</dbReference>
<dbReference type="PROSITE" id="PS50835">
    <property type="entry name" value="IG_LIKE"/>
    <property type="match status" value="1"/>
</dbReference>
<dbReference type="Pfam" id="PF00090">
    <property type="entry name" value="TSP_1"/>
    <property type="match status" value="1"/>
</dbReference>
<dbReference type="Pfam" id="PF21990">
    <property type="entry name" value="SH2_1"/>
    <property type="match status" value="1"/>
</dbReference>
<dbReference type="InterPro" id="IPR035963">
    <property type="entry name" value="FERM_2"/>
</dbReference>
<dbReference type="InterPro" id="IPR000884">
    <property type="entry name" value="TSP1_rpt"/>
</dbReference>
<evidence type="ECO:0000256" key="1">
    <source>
        <dbReference type="ARBA" id="ARBA00022553"/>
    </source>
</evidence>
<dbReference type="Pfam" id="PF18379">
    <property type="entry name" value="FERM_F1"/>
    <property type="match status" value="1"/>
</dbReference>
<evidence type="ECO:0000256" key="4">
    <source>
        <dbReference type="ARBA" id="ARBA00023157"/>
    </source>
</evidence>
<dbReference type="SMART" id="SM00130">
    <property type="entry name" value="KR"/>
    <property type="match status" value="4"/>
</dbReference>
<keyword evidence="8" id="KW-0472">Membrane</keyword>
<dbReference type="SUPFAM" id="SSF82895">
    <property type="entry name" value="TSP-1 type 1 repeat"/>
    <property type="match status" value="1"/>
</dbReference>
<keyword evidence="14" id="KW-1185">Reference proteome</keyword>
<dbReference type="PANTHER" id="PTHR45807">
    <property type="entry name" value="TYROSINE-PROTEIN KINASE HOPSCOTCH"/>
    <property type="match status" value="1"/>
</dbReference>
<dbReference type="Gene3D" id="2.40.20.10">
    <property type="entry name" value="Plasminogen Kringle 4"/>
    <property type="match status" value="4"/>
</dbReference>
<name>A0ABQ9K667_9CUCU</name>
<evidence type="ECO:0000259" key="9">
    <source>
        <dbReference type="PROSITE" id="PS50001"/>
    </source>
</evidence>
<organism evidence="13 14">
    <name type="scientific">Molorchus minor</name>
    <dbReference type="NCBI Taxonomy" id="1323400"/>
    <lineage>
        <taxon>Eukaryota</taxon>
        <taxon>Metazoa</taxon>
        <taxon>Ecdysozoa</taxon>
        <taxon>Arthropoda</taxon>
        <taxon>Hexapoda</taxon>
        <taxon>Insecta</taxon>
        <taxon>Pterygota</taxon>
        <taxon>Neoptera</taxon>
        <taxon>Endopterygota</taxon>
        <taxon>Coleoptera</taxon>
        <taxon>Polyphaga</taxon>
        <taxon>Cucujiformia</taxon>
        <taxon>Chrysomeloidea</taxon>
        <taxon>Cerambycidae</taxon>
        <taxon>Lamiinae</taxon>
        <taxon>Monochamini</taxon>
        <taxon>Molorchus</taxon>
    </lineage>
</organism>
<evidence type="ECO:0000256" key="5">
    <source>
        <dbReference type="ARBA" id="ARBA00023319"/>
    </source>
</evidence>
<accession>A0ABQ9K667</accession>
<dbReference type="InterPro" id="IPR000001">
    <property type="entry name" value="Kringle"/>
</dbReference>
<dbReference type="CDD" id="cd00108">
    <property type="entry name" value="KR"/>
    <property type="match status" value="1"/>
</dbReference>
<dbReference type="PROSITE" id="PS50092">
    <property type="entry name" value="TSP1"/>
    <property type="match status" value="1"/>
</dbReference>
<dbReference type="InterPro" id="IPR000299">
    <property type="entry name" value="FERM_domain"/>
</dbReference>
<feature type="domain" description="Kringle" evidence="11">
    <location>
        <begin position="458"/>
        <end position="541"/>
    </location>
</feature>
<dbReference type="InterPro" id="IPR036383">
    <property type="entry name" value="TSP1_rpt_sf"/>
</dbReference>
<dbReference type="InterPro" id="IPR041155">
    <property type="entry name" value="FERM_F1"/>
</dbReference>
<dbReference type="SMART" id="SM00295">
    <property type="entry name" value="B41"/>
    <property type="match status" value="1"/>
</dbReference>
<feature type="transmembrane region" description="Helical" evidence="8">
    <location>
        <begin position="1719"/>
        <end position="1743"/>
    </location>
</feature>
<dbReference type="PANTHER" id="PTHR45807:SF7">
    <property type="entry name" value="TYROSINE-PROTEIN KINASE HOPSCOTCH"/>
    <property type="match status" value="1"/>
</dbReference>
<dbReference type="Gene3D" id="2.60.40.10">
    <property type="entry name" value="Immunoglobulins"/>
    <property type="match status" value="1"/>
</dbReference>
<feature type="transmembrane region" description="Helical" evidence="8">
    <location>
        <begin position="1749"/>
        <end position="1769"/>
    </location>
</feature>
<keyword evidence="2 6" id="KW-0420">Kringle</keyword>
<evidence type="ECO:0000256" key="8">
    <source>
        <dbReference type="SAM" id="Phobius"/>
    </source>
</evidence>
<keyword evidence="3" id="KW-0677">Repeat</keyword>
<dbReference type="InterPro" id="IPR000980">
    <property type="entry name" value="SH2"/>
</dbReference>
<dbReference type="Proteomes" id="UP001162164">
    <property type="component" value="Unassembled WGS sequence"/>
</dbReference>
<dbReference type="InterPro" id="IPR013806">
    <property type="entry name" value="Kringle-like"/>
</dbReference>
<reference evidence="13" key="1">
    <citation type="journal article" date="2023" name="Insect Mol. Biol.">
        <title>Genome sequencing provides insights into the evolution of gene families encoding plant cell wall-degrading enzymes in longhorned beetles.</title>
        <authorList>
            <person name="Shin N.R."/>
            <person name="Okamura Y."/>
            <person name="Kirsch R."/>
            <person name="Pauchet Y."/>
        </authorList>
    </citation>
    <scope>NUCLEOTIDE SEQUENCE</scope>
    <source>
        <strain evidence="13">MMC_N1</strain>
    </source>
</reference>
<dbReference type="SUPFAM" id="SSF48726">
    <property type="entry name" value="Immunoglobulin"/>
    <property type="match status" value="1"/>
</dbReference>
<feature type="domain" description="Ig-like" evidence="12">
    <location>
        <begin position="1496"/>
        <end position="1591"/>
    </location>
</feature>
<keyword evidence="5" id="KW-0393">Immunoglobulin domain</keyword>
<comment type="caution">
    <text evidence="6">Lacks conserved residue(s) required for the propagation of feature annotation.</text>
</comment>
<dbReference type="SUPFAM" id="SSF56112">
    <property type="entry name" value="Protein kinase-like (PK-like)"/>
    <property type="match status" value="1"/>
</dbReference>
<feature type="domain" description="Kringle" evidence="11">
    <location>
        <begin position="548"/>
        <end position="626"/>
    </location>
</feature>
<evidence type="ECO:0000313" key="13">
    <source>
        <dbReference type="EMBL" id="KAJ8985905.1"/>
    </source>
</evidence>
<keyword evidence="4" id="KW-1015">Disulfide bond</keyword>
<dbReference type="PROSITE" id="PS50001">
    <property type="entry name" value="SH2"/>
    <property type="match status" value="1"/>
</dbReference>
<dbReference type="InterPro" id="IPR051286">
    <property type="entry name" value="JAK"/>
</dbReference>
<dbReference type="SUPFAM" id="SSF57440">
    <property type="entry name" value="Kringle-like"/>
    <property type="match status" value="4"/>
</dbReference>
<protein>
    <submittedName>
        <fullName evidence="13">Uncharacterized protein</fullName>
    </submittedName>
</protein>
<dbReference type="Pfam" id="PF00051">
    <property type="entry name" value="Kringle"/>
    <property type="match status" value="4"/>
</dbReference>
<evidence type="ECO:0000259" key="12">
    <source>
        <dbReference type="PROSITE" id="PS50835"/>
    </source>
</evidence>
<dbReference type="CDD" id="cd14473">
    <property type="entry name" value="FERM_B-lobe"/>
    <property type="match status" value="1"/>
</dbReference>
<keyword evidence="8" id="KW-0812">Transmembrane</keyword>
<dbReference type="InterPro" id="IPR018056">
    <property type="entry name" value="Kringle_CS"/>
</dbReference>
<evidence type="ECO:0000256" key="6">
    <source>
        <dbReference type="PROSITE-ProRule" id="PRU00121"/>
    </source>
</evidence>
<gene>
    <name evidence="13" type="ORF">NQ317_010662</name>
</gene>
<dbReference type="Gene3D" id="2.20.100.10">
    <property type="entry name" value="Thrombospondin type-1 (TSP1) repeat"/>
    <property type="match status" value="1"/>
</dbReference>
<dbReference type="EMBL" id="JAPWTJ010000005">
    <property type="protein sequence ID" value="KAJ8985905.1"/>
    <property type="molecule type" value="Genomic_DNA"/>
</dbReference>
<evidence type="ECO:0000256" key="7">
    <source>
        <dbReference type="PROSITE-ProRule" id="PRU00191"/>
    </source>
</evidence>
<dbReference type="InterPro" id="IPR036179">
    <property type="entry name" value="Ig-like_dom_sf"/>
</dbReference>
<feature type="domain" description="SH2" evidence="9">
    <location>
        <begin position="321"/>
        <end position="418"/>
    </location>
</feature>
<evidence type="ECO:0000313" key="14">
    <source>
        <dbReference type="Proteomes" id="UP001162164"/>
    </source>
</evidence>
<keyword evidence="1" id="KW-0597">Phosphoprotein</keyword>
<feature type="domain" description="Kringle" evidence="11">
    <location>
        <begin position="1045"/>
        <end position="1127"/>
    </location>
</feature>
<feature type="domain" description="Kringle" evidence="11">
    <location>
        <begin position="960"/>
        <end position="1036"/>
    </location>
</feature>
<comment type="caution">
    <text evidence="13">The sequence shown here is derived from an EMBL/GenBank/DDBJ whole genome shotgun (WGS) entry which is preliminary data.</text>
</comment>
<dbReference type="InterPro" id="IPR003599">
    <property type="entry name" value="Ig_sub"/>
</dbReference>
<dbReference type="SMART" id="SM00409">
    <property type="entry name" value="IG"/>
    <property type="match status" value="2"/>
</dbReference>
<dbReference type="PROSITE" id="PS00021">
    <property type="entry name" value="KRINGLE_1"/>
    <property type="match status" value="3"/>
</dbReference>
<proteinExistence type="predicted"/>
<evidence type="ECO:0000259" key="10">
    <source>
        <dbReference type="PROSITE" id="PS50057"/>
    </source>
</evidence>
<evidence type="ECO:0000259" key="11">
    <source>
        <dbReference type="PROSITE" id="PS50070"/>
    </source>
</evidence>
<feature type="domain" description="FERM" evidence="10">
    <location>
        <begin position="4"/>
        <end position="302"/>
    </location>
</feature>
<dbReference type="InterPro" id="IPR036860">
    <property type="entry name" value="SH2_dom_sf"/>
</dbReference>
<dbReference type="InterPro" id="IPR013783">
    <property type="entry name" value="Ig-like_fold"/>
</dbReference>
<evidence type="ECO:0000256" key="2">
    <source>
        <dbReference type="ARBA" id="ARBA00022572"/>
    </source>
</evidence>
<dbReference type="InterPro" id="IPR007110">
    <property type="entry name" value="Ig-like_dom"/>
</dbReference>
<keyword evidence="7" id="KW-0727">SH2 domain</keyword>
<dbReference type="InterPro" id="IPR019748">
    <property type="entry name" value="FERM_central"/>
</dbReference>
<dbReference type="InterPro" id="IPR011009">
    <property type="entry name" value="Kinase-like_dom_sf"/>
</dbReference>
<dbReference type="PROSITE" id="PS50057">
    <property type="entry name" value="FERM_3"/>
    <property type="match status" value="1"/>
</dbReference>
<dbReference type="SUPFAM" id="SSF47031">
    <property type="entry name" value="Second domain of FERM"/>
    <property type="match status" value="1"/>
</dbReference>
<dbReference type="PROSITE" id="PS50070">
    <property type="entry name" value="KRINGLE_2"/>
    <property type="match status" value="4"/>
</dbReference>
<keyword evidence="8" id="KW-1133">Transmembrane helix</keyword>
<sequence length="1822" mass="208877">MEELMLSVNIVLDNKTITVPYTNTTTAEDVCIQICKKLNIGILTYHLFALRITGKTIFLMPAATFGEKNTRVDFRVRFKVADVGKLAKIDINAYNYYFHQVRNDVLDNKVPDIIYEKYRRELVGLGITDMYRVMLEKELPKGSVEKDYKKYIPKEVLKRHPFFIKKPIHDTLSKLQKSVDDASYVKAQYLKQLDNIAPEYLSETYKAILDHGDVSSIVIKLSPFDQDKPGINLKYFTEAKKEWQVICRIEDLVVISIRNDDGSLELSRRNGIPFYLKFNSKSMMYSFISLVDGYYRLTCIWTFSICKEVYTPSLQRLHTMKCHGPVGGEFSYAKLEAIQGSKAGYFIIRESESNYNHYYIDVCIKDGVKPKTFKLEKMTDGEFIFNDDLTRYKNIHQLMAAYNDPKGAIYLHKCVPPSEYDDSPLLLCKSENKIGDSLTNSALEMVIPTSPVCISCKDLQVYKGLEYYGPISKTESRVRCQSWTSDKPHRVRGDITDDKFPDGSKARAKNYCRNPTKDAMGPWCYTMNDDLQFETCGLPLCAFSECKVTGPDKKCLKWNKERKKVKENGNFIKFTKFDKQYFPENSVSNAKKYCRNPNGDIGGPWCFVENEDTDEIEKEYCNIPFCDDPECQVFTKNSDTYMHYTDFNHTLANLTFGVKLWDPDSYLEATAKLVLSVLPLPLTGKEIEDLGIGIEIVIGNNFSALRYGNKDKPDYEPTNGLLRSTKFTKLSLSWHAGFITFGLEGQIKPIFLAEYKTKKNLLGFKKNQFNYYSAQGTNILWDFPFCKDDFECDVHTTTGGEFQQFWPLREKSDGLDLYVYVRAYHSAAILIVPSPTIEYPQLKIVFLGKNNYTKVTVREHVNAPESLLKEMQLYHIVDYWQWQEFSITLFADSLHIYMKKPSGMQTFAELTNDIFRRVRWFSVSSDNTVAHWSFYCVPPKLASPPPAFLPECALNPDELDYKGTQDITDNGLPCLPWSGKKLIDESVQRLFTNESTLQAKNYCRDPSERKQGTYCYAISLYPEKSVQKKYCHLRKCKSEECRIAGTGNDYIGSLAQTRSNRTCRTWVFSNDSLNAQYMESFSDLKFADLNASLAKNYCRNPSRDPSGSWCYTTDRSIVLEACNVRDCDKPEECIVIAEQIMRGRSTYILPQWKETGIHGGLRFAIKQWDPDIGDGLNIQISSRDGSKYLTLQVGAESNEKIILYYNTDIVEQKTFPHIISTGKWAELWLQMRKGEVMLGFEGVPSSLFEWRSTQSYQEFEPVMINYGTIHGHQLGISFRCDECHTENTLINSFERNLPIGLWSTKELPYYNSFNLTLRGDGIALVKLMNMPRLFTFYYITIDSKEGKCKVTLFKFFNGDAIALQVTPVPEVMTTNSWTKYIISFDESSLRVEKGSESVINYKSQEPIVIYWFSMGADSGWITWSVNCEPLDLDGPPRDGGWSAWSPWTCTVTCGGGEGFRTRTCSNPRPNIFGGLCKGSPTSRGKCNDFPCGDVSPETLEKIRERLQKESFSYVIDEGDSQLLTNNRELLRRISKESPKAYYEWTLNGLFIKPTPGRIIFQGDDLIIKDAKASDSGIYACMLFRINKKRVVLRVLALAVKSKKYDVDTRATRSITLVCNAVILGYIYSDLSMKLYTNDKVYIDHGITVLAAVNALRLDPLNESHSGNWKCEVEQKDLKLSWVTNYVRIRVKKAPNVYTNLMEDKLTAPLFAWLKTETNVLIAIIAIVIFVVLLEMLTLAGQWSFLRTDFLVRLYGITFTSNISLVLEYFRLGPLDEYLRNNWSIIKTVDLLEAGRNLASVLWYLGVEVWYILLESREVTVCL</sequence>
<dbReference type="InterPro" id="IPR038178">
    <property type="entry name" value="Kringle_sf"/>
</dbReference>
<evidence type="ECO:0000256" key="3">
    <source>
        <dbReference type="ARBA" id="ARBA00022737"/>
    </source>
</evidence>